<reference evidence="1 2" key="1">
    <citation type="submission" date="2018-01" db="EMBL/GenBank/DDBJ databases">
        <title>Whole genome sequence of Melissococcus plutonius DAT561.</title>
        <authorList>
            <person name="Okumura K."/>
            <person name="Takamatsu D."/>
            <person name="Okura M."/>
        </authorList>
    </citation>
    <scope>NUCLEOTIDE SEQUENCE [LARGE SCALE GENOMIC DNA]</scope>
    <source>
        <strain evidence="1 2">DAT561</strain>
    </source>
</reference>
<dbReference type="RefSeq" id="WP_013773991.1">
    <property type="nucleotide sequence ID" value="NZ_AP018492.1"/>
</dbReference>
<organism evidence="1 2">
    <name type="scientific">Melissococcus plutonius</name>
    <dbReference type="NCBI Taxonomy" id="33970"/>
    <lineage>
        <taxon>Bacteria</taxon>
        <taxon>Bacillati</taxon>
        <taxon>Bacillota</taxon>
        <taxon>Bacilli</taxon>
        <taxon>Lactobacillales</taxon>
        <taxon>Enterococcaceae</taxon>
        <taxon>Melissococcus</taxon>
    </lineage>
</organism>
<protein>
    <submittedName>
        <fullName evidence="1">Uncharacterized protein</fullName>
    </submittedName>
</protein>
<dbReference type="GeneID" id="57043396"/>
<name>A0A2Z5Y2G6_9ENTE</name>
<accession>A0A2Z5Y2G6</accession>
<dbReference type="EMBL" id="AP018492">
    <property type="protein sequence ID" value="BBC60960.1"/>
    <property type="molecule type" value="Genomic_DNA"/>
</dbReference>
<proteinExistence type="predicted"/>
<evidence type="ECO:0000313" key="1">
    <source>
        <dbReference type="EMBL" id="BBC60960.1"/>
    </source>
</evidence>
<sequence>MEKQYTNYRVTLTTVEITELDENGQTIDGSEVTKKIRKSMDFKELNAKEVTNAISKLIHTDNITPHANNEEYGHFLILSDADGNHDATSHYIAEYEFIVEKVNSVNLLEVFKD</sequence>
<dbReference type="AlphaFoldDB" id="A0A2Z5Y2G6"/>
<dbReference type="Proteomes" id="UP000269226">
    <property type="component" value="Chromosome"/>
</dbReference>
<evidence type="ECO:0000313" key="2">
    <source>
        <dbReference type="Proteomes" id="UP000269226"/>
    </source>
</evidence>
<gene>
    <name evidence="1" type="ORF">DAT561_0846</name>
</gene>